<organism evidence="2 3">
    <name type="scientific">Panicum virgatum</name>
    <name type="common">Blackwell switchgrass</name>
    <dbReference type="NCBI Taxonomy" id="38727"/>
    <lineage>
        <taxon>Eukaryota</taxon>
        <taxon>Viridiplantae</taxon>
        <taxon>Streptophyta</taxon>
        <taxon>Embryophyta</taxon>
        <taxon>Tracheophyta</taxon>
        <taxon>Spermatophyta</taxon>
        <taxon>Magnoliopsida</taxon>
        <taxon>Liliopsida</taxon>
        <taxon>Poales</taxon>
        <taxon>Poaceae</taxon>
        <taxon>PACMAD clade</taxon>
        <taxon>Panicoideae</taxon>
        <taxon>Panicodae</taxon>
        <taxon>Paniceae</taxon>
        <taxon>Panicinae</taxon>
        <taxon>Panicum</taxon>
        <taxon>Panicum sect. Hiantes</taxon>
    </lineage>
</organism>
<name>A0A8T0QEP3_PANVG</name>
<sequence>MEEDIACLGPDHPAIIHAQQPFAQILSGASLLPDQGAVFPGVWDPPKDQEYSTDMFTAAFFRGVEEASKFLPTDTADNLPRSKETSGRRDSHSVGGDELEADAGRTTSPQSNRRKPAPARCLKK</sequence>
<evidence type="ECO:0000256" key="1">
    <source>
        <dbReference type="SAM" id="MobiDB-lite"/>
    </source>
</evidence>
<protein>
    <submittedName>
        <fullName evidence="2">Uncharacterized protein</fullName>
    </submittedName>
</protein>
<evidence type="ECO:0000313" key="3">
    <source>
        <dbReference type="Proteomes" id="UP000823388"/>
    </source>
</evidence>
<keyword evidence="3" id="KW-1185">Reference proteome</keyword>
<feature type="region of interest" description="Disordered" evidence="1">
    <location>
        <begin position="70"/>
        <end position="124"/>
    </location>
</feature>
<feature type="compositionally biased region" description="Basic residues" evidence="1">
    <location>
        <begin position="112"/>
        <end position="124"/>
    </location>
</feature>
<reference evidence="2" key="1">
    <citation type="submission" date="2020-05" db="EMBL/GenBank/DDBJ databases">
        <title>WGS assembly of Panicum virgatum.</title>
        <authorList>
            <person name="Lovell J.T."/>
            <person name="Jenkins J."/>
            <person name="Shu S."/>
            <person name="Juenger T.E."/>
            <person name="Schmutz J."/>
        </authorList>
    </citation>
    <scope>NUCLEOTIDE SEQUENCE</scope>
    <source>
        <strain evidence="2">AP13</strain>
    </source>
</reference>
<dbReference type="AlphaFoldDB" id="A0A8T0QEP3"/>
<proteinExistence type="predicted"/>
<dbReference type="Proteomes" id="UP000823388">
    <property type="component" value="Chromosome 7K"/>
</dbReference>
<comment type="caution">
    <text evidence="2">The sequence shown here is derived from an EMBL/GenBank/DDBJ whole genome shotgun (WGS) entry which is preliminary data.</text>
</comment>
<evidence type="ECO:0000313" key="2">
    <source>
        <dbReference type="EMBL" id="KAG2571002.1"/>
    </source>
</evidence>
<feature type="compositionally biased region" description="Basic and acidic residues" evidence="1">
    <location>
        <begin position="80"/>
        <end position="92"/>
    </location>
</feature>
<gene>
    <name evidence="2" type="ORF">PVAP13_7KG024890</name>
</gene>
<accession>A0A8T0QEP3</accession>
<dbReference type="EMBL" id="CM029049">
    <property type="protein sequence ID" value="KAG2571002.1"/>
    <property type="molecule type" value="Genomic_DNA"/>
</dbReference>